<comment type="caution">
    <text evidence="2">The sequence shown here is derived from an EMBL/GenBank/DDBJ whole genome shotgun (WGS) entry which is preliminary data.</text>
</comment>
<reference evidence="2 3" key="1">
    <citation type="journal article" date="2016" name="Nat. Commun.">
        <title>Thousands of microbial genomes shed light on interconnected biogeochemical processes in an aquifer system.</title>
        <authorList>
            <person name="Anantharaman K."/>
            <person name="Brown C.T."/>
            <person name="Hug L.A."/>
            <person name="Sharon I."/>
            <person name="Castelle C.J."/>
            <person name="Probst A.J."/>
            <person name="Thomas B.C."/>
            <person name="Singh A."/>
            <person name="Wilkins M.J."/>
            <person name="Karaoz U."/>
            <person name="Brodie E.L."/>
            <person name="Williams K.H."/>
            <person name="Hubbard S.S."/>
            <person name="Banfield J.F."/>
        </authorList>
    </citation>
    <scope>NUCLEOTIDE SEQUENCE [LARGE SCALE GENOMIC DNA]</scope>
</reference>
<proteinExistence type="predicted"/>
<feature type="transmembrane region" description="Helical" evidence="1">
    <location>
        <begin position="207"/>
        <end position="225"/>
    </location>
</feature>
<name>A0A1G1WEM2_9BACT</name>
<evidence type="ECO:0000313" key="2">
    <source>
        <dbReference type="EMBL" id="OGY26149.1"/>
    </source>
</evidence>
<feature type="transmembrane region" description="Helical" evidence="1">
    <location>
        <begin position="29"/>
        <end position="49"/>
    </location>
</feature>
<protein>
    <submittedName>
        <fullName evidence="2">Uncharacterized protein</fullName>
    </submittedName>
</protein>
<dbReference type="STRING" id="1802595.A2134_00910"/>
<evidence type="ECO:0000313" key="3">
    <source>
        <dbReference type="Proteomes" id="UP000178162"/>
    </source>
</evidence>
<dbReference type="AlphaFoldDB" id="A0A1G1WEM2"/>
<feature type="transmembrane region" description="Helical" evidence="1">
    <location>
        <begin position="124"/>
        <end position="141"/>
    </location>
</feature>
<organism evidence="2 3">
    <name type="scientific">Candidatus Woykebacteria bacterium RBG_16_39_9b</name>
    <dbReference type="NCBI Taxonomy" id="1802595"/>
    <lineage>
        <taxon>Bacteria</taxon>
        <taxon>Candidatus Woykeibacteriota</taxon>
    </lineage>
</organism>
<feature type="transmembrane region" description="Helical" evidence="1">
    <location>
        <begin position="178"/>
        <end position="195"/>
    </location>
</feature>
<evidence type="ECO:0000256" key="1">
    <source>
        <dbReference type="SAM" id="Phobius"/>
    </source>
</evidence>
<feature type="transmembrane region" description="Helical" evidence="1">
    <location>
        <begin position="93"/>
        <end position="112"/>
    </location>
</feature>
<dbReference type="Proteomes" id="UP000178162">
    <property type="component" value="Unassembled WGS sequence"/>
</dbReference>
<sequence>MLPIVLSLILGATHFWNEKIQIRQEYVRIRLLSFVAGISVTYVFLNLLPEVYRGFELFDRLIFVSLLAGFSSFHLVEKYVYQHSAPQSLREKLGGVHSLAFFYYHFFIGVVLVKLNNIRTLDSVLFFLPILFYSAIGIVALEKIHPKIWEKTYIKFLLSLSTLAGVLSANILLSFENFFNLLFGFVVGIFLYIALADFVPREARGKTEYFALGVFVYTLIILATFV</sequence>
<feature type="transmembrane region" description="Helical" evidence="1">
    <location>
        <begin position="61"/>
        <end position="81"/>
    </location>
</feature>
<feature type="transmembrane region" description="Helical" evidence="1">
    <location>
        <begin position="153"/>
        <end position="172"/>
    </location>
</feature>
<keyword evidence="1" id="KW-0472">Membrane</keyword>
<keyword evidence="1" id="KW-0812">Transmembrane</keyword>
<keyword evidence="1" id="KW-1133">Transmembrane helix</keyword>
<dbReference type="EMBL" id="MHCR01000001">
    <property type="protein sequence ID" value="OGY26149.1"/>
    <property type="molecule type" value="Genomic_DNA"/>
</dbReference>
<accession>A0A1G1WEM2</accession>
<gene>
    <name evidence="2" type="ORF">A2134_00910</name>
</gene>